<dbReference type="BioCyc" id="CNIT1237085:G1324-2298-MONOMER"/>
<dbReference type="InParanoid" id="K0IKZ3"/>
<dbReference type="Proteomes" id="UP000008037">
    <property type="component" value="Chromosome"/>
</dbReference>
<dbReference type="STRING" id="1237085.Ngar_c23000"/>
<name>K0IKZ3_NITGG</name>
<dbReference type="KEGG" id="nga:Ngar_c23000"/>
<accession>K0IKZ3</accession>
<evidence type="ECO:0000313" key="2">
    <source>
        <dbReference type="Proteomes" id="UP000008037"/>
    </source>
</evidence>
<keyword evidence="2" id="KW-1185">Reference proteome</keyword>
<gene>
    <name evidence="1" type="ordered locus">Ngar_c23000</name>
</gene>
<proteinExistence type="predicted"/>
<sequence length="100" mass="11689">MIKSPASERENKNSFMNELPLIDVGESGTSDDPRFQCNICGNRADFVVQLELVKGNMKYNALHTEQMPFYLCKAHEYVYKKMQRSIELKDYFTETIKENQ</sequence>
<evidence type="ECO:0000313" key="1">
    <source>
        <dbReference type="EMBL" id="AFU59227.1"/>
    </source>
</evidence>
<dbReference type="AlphaFoldDB" id="K0IKZ3"/>
<organism evidence="1 2">
    <name type="scientific">Nitrososphaera gargensis (strain Ga9.2)</name>
    <dbReference type="NCBI Taxonomy" id="1237085"/>
    <lineage>
        <taxon>Archaea</taxon>
        <taxon>Nitrososphaerota</taxon>
        <taxon>Nitrososphaeria</taxon>
        <taxon>Nitrososphaerales</taxon>
        <taxon>Nitrososphaeraceae</taxon>
        <taxon>Nitrososphaera</taxon>
    </lineage>
</organism>
<dbReference type="EMBL" id="CP002408">
    <property type="protein sequence ID" value="AFU59227.1"/>
    <property type="molecule type" value="Genomic_DNA"/>
</dbReference>
<protein>
    <submittedName>
        <fullName evidence="1">Uncharacterized protein</fullName>
    </submittedName>
</protein>
<dbReference type="HOGENOM" id="CLU_2299431_0_0_2"/>
<reference evidence="1 2" key="1">
    <citation type="journal article" date="2012" name="Environ. Microbiol.">
        <title>The genome of the ammonia-oxidizing Candidatus Nitrososphaera gargensis: insights into metabolic versatility and environmental adaptations.</title>
        <authorList>
            <person name="Spang A."/>
            <person name="Poehlein A."/>
            <person name="Offre P."/>
            <person name="Zumbragel S."/>
            <person name="Haider S."/>
            <person name="Rychlik N."/>
            <person name="Nowka B."/>
            <person name="Schmeisser C."/>
            <person name="Lebedeva E.V."/>
            <person name="Rattei T."/>
            <person name="Bohm C."/>
            <person name="Schmid M."/>
            <person name="Galushko A."/>
            <person name="Hatzenpichler R."/>
            <person name="Weinmaier T."/>
            <person name="Daniel R."/>
            <person name="Schleper C."/>
            <person name="Spieck E."/>
            <person name="Streit W."/>
            <person name="Wagner M."/>
        </authorList>
    </citation>
    <scope>NUCLEOTIDE SEQUENCE [LARGE SCALE GENOMIC DNA]</scope>
    <source>
        <strain evidence="2">Ga9.2</strain>
    </source>
</reference>